<protein>
    <submittedName>
        <fullName evidence="1">Uncharacterized protein</fullName>
    </submittedName>
</protein>
<accession>A0A4Z1FB46</accession>
<evidence type="ECO:0000313" key="2">
    <source>
        <dbReference type="Proteomes" id="UP000297910"/>
    </source>
</evidence>
<gene>
    <name evidence="1" type="ORF">BPAE_0206g00100</name>
</gene>
<dbReference type="AlphaFoldDB" id="A0A4Z1FB46"/>
<sequence length="73" mass="8233">MTDKIFVDPEIFEVISNVDMNHGIAKKSLFNQRVFKDGEGTLTYSTSQVSLQAFEVEVISQYRSSMNTGSTKH</sequence>
<dbReference type="Proteomes" id="UP000297910">
    <property type="component" value="Unassembled WGS sequence"/>
</dbReference>
<keyword evidence="2" id="KW-1185">Reference proteome</keyword>
<evidence type="ECO:0000313" key="1">
    <source>
        <dbReference type="EMBL" id="TGO21676.1"/>
    </source>
</evidence>
<proteinExistence type="predicted"/>
<reference evidence="1 2" key="1">
    <citation type="submission" date="2017-12" db="EMBL/GenBank/DDBJ databases">
        <title>Comparative genomics of Botrytis spp.</title>
        <authorList>
            <person name="Valero-Jimenez C.A."/>
            <person name="Tapia P."/>
            <person name="Veloso J."/>
            <person name="Silva-Moreno E."/>
            <person name="Staats M."/>
            <person name="Valdes J.H."/>
            <person name="Van Kan J.A.L."/>
        </authorList>
    </citation>
    <scope>NUCLEOTIDE SEQUENCE [LARGE SCALE GENOMIC DNA]</scope>
    <source>
        <strain evidence="1 2">Bp0003</strain>
    </source>
</reference>
<comment type="caution">
    <text evidence="1">The sequence shown here is derived from an EMBL/GenBank/DDBJ whole genome shotgun (WGS) entry which is preliminary data.</text>
</comment>
<organism evidence="1 2">
    <name type="scientific">Botrytis paeoniae</name>
    <dbReference type="NCBI Taxonomy" id="278948"/>
    <lineage>
        <taxon>Eukaryota</taxon>
        <taxon>Fungi</taxon>
        <taxon>Dikarya</taxon>
        <taxon>Ascomycota</taxon>
        <taxon>Pezizomycotina</taxon>
        <taxon>Leotiomycetes</taxon>
        <taxon>Helotiales</taxon>
        <taxon>Sclerotiniaceae</taxon>
        <taxon>Botrytis</taxon>
    </lineage>
</organism>
<dbReference type="EMBL" id="PQXI01000205">
    <property type="protein sequence ID" value="TGO21676.1"/>
    <property type="molecule type" value="Genomic_DNA"/>
</dbReference>
<name>A0A4Z1FB46_9HELO</name>